<reference evidence="2" key="1">
    <citation type="submission" date="2011-03" db="EMBL/GenBank/DDBJ databases">
        <title>Complete sequence of Sphingobacterium sp. 21.</title>
        <authorList>
            <consortium name="US DOE Joint Genome Institute"/>
            <person name="Lucas S."/>
            <person name="Copeland A."/>
            <person name="Lapidus A."/>
            <person name="Cheng J.-F."/>
            <person name="Goodwin L."/>
            <person name="Pitluck S."/>
            <person name="Davenport K."/>
            <person name="Detter J.C."/>
            <person name="Han C."/>
            <person name="Tapia R."/>
            <person name="Land M."/>
            <person name="Hauser L."/>
            <person name="Kyrpides N."/>
            <person name="Ivanova N."/>
            <person name="Ovchinnikova G."/>
            <person name="Pagani I."/>
            <person name="Siebers A.K."/>
            <person name="Allgaier M."/>
            <person name="Thelen M.P."/>
            <person name="Hugenholtz P."/>
            <person name="Woyke T."/>
        </authorList>
    </citation>
    <scope>NUCLEOTIDE SEQUENCE</scope>
    <source>
        <strain evidence="2">21</strain>
    </source>
</reference>
<organism evidence="2">
    <name type="scientific">Sphingobacterium sp. (strain 21)</name>
    <dbReference type="NCBI Taxonomy" id="743722"/>
    <lineage>
        <taxon>Bacteria</taxon>
        <taxon>Pseudomonadati</taxon>
        <taxon>Bacteroidota</taxon>
        <taxon>Sphingobacteriia</taxon>
        <taxon>Sphingobacteriales</taxon>
        <taxon>Sphingobacteriaceae</taxon>
        <taxon>Sphingobacterium</taxon>
    </lineage>
</organism>
<accession>F4C8I4</accession>
<sequence length="245" mass="27969">MQIKTSIPYNLAIEPYQSLGKTVATEVYNMKNFFSVIILLACSLMALGQNDPATKKLLNDISKKYQSYRTAKIQFSLKALNQQKQTTVNEKGELTIEPRTNKYRIVLDDQVMISDGKQQWHVLKEEQEVQINDVEETQSGSITPANIFSFYNQGFKYPAAKSEQVAGKALWVIDLTPTDNSKSYFKVRLRLNKSVNQIYDVTVFDKSGSLYSYTIQNFIPNVKVSPKTFIFDKADYPGMEVVDLR</sequence>
<dbReference type="InterPro" id="IPR004564">
    <property type="entry name" value="OM_lipoprot_carrier_LolA-like"/>
</dbReference>
<dbReference type="eggNOG" id="COG2834">
    <property type="taxonomic scope" value="Bacteria"/>
</dbReference>
<evidence type="ECO:0000256" key="1">
    <source>
        <dbReference type="ARBA" id="ARBA00022729"/>
    </source>
</evidence>
<name>F4C8I4_SPHS2</name>
<dbReference type="InterPro" id="IPR029046">
    <property type="entry name" value="LolA/LolB/LppX"/>
</dbReference>
<keyword evidence="1" id="KW-0732">Signal</keyword>
<dbReference type="PANTHER" id="PTHR35869:SF1">
    <property type="entry name" value="OUTER-MEMBRANE LIPOPROTEIN CARRIER PROTEIN"/>
    <property type="match status" value="1"/>
</dbReference>
<dbReference type="PATRIC" id="fig|743722.3.peg.4135"/>
<dbReference type="KEGG" id="shg:Sph21_3875"/>
<evidence type="ECO:0000313" key="2">
    <source>
        <dbReference type="EMBL" id="ADZ80409.1"/>
    </source>
</evidence>
<dbReference type="STRING" id="743722.Sph21_3875"/>
<dbReference type="EMBL" id="CP002584">
    <property type="protein sequence ID" value="ADZ80409.1"/>
    <property type="molecule type" value="Genomic_DNA"/>
</dbReference>
<dbReference type="HOGENOM" id="CLU_105362_0_0_10"/>
<gene>
    <name evidence="2" type="ordered locus">Sph21_3875</name>
</gene>
<dbReference type="Pfam" id="PF03548">
    <property type="entry name" value="LolA"/>
    <property type="match status" value="1"/>
</dbReference>
<dbReference type="CDD" id="cd16325">
    <property type="entry name" value="LolA"/>
    <property type="match status" value="1"/>
</dbReference>
<protein>
    <submittedName>
        <fullName evidence="2">Outer membrane lipoprotein carrier protein LolA</fullName>
    </submittedName>
</protein>
<dbReference type="AlphaFoldDB" id="F4C8I4"/>
<dbReference type="Gene3D" id="2.50.20.10">
    <property type="entry name" value="Lipoprotein localisation LolA/LolB/LppX"/>
    <property type="match status" value="1"/>
</dbReference>
<proteinExistence type="predicted"/>
<dbReference type="PANTHER" id="PTHR35869">
    <property type="entry name" value="OUTER-MEMBRANE LIPOPROTEIN CARRIER PROTEIN"/>
    <property type="match status" value="1"/>
</dbReference>
<keyword evidence="2" id="KW-0449">Lipoprotein</keyword>
<dbReference type="SUPFAM" id="SSF89392">
    <property type="entry name" value="Prokaryotic lipoproteins and lipoprotein localization factors"/>
    <property type="match status" value="1"/>
</dbReference>